<dbReference type="Proteomes" id="UP000622552">
    <property type="component" value="Unassembled WGS sequence"/>
</dbReference>
<evidence type="ECO:0000313" key="3">
    <source>
        <dbReference type="EMBL" id="MBG6136806.1"/>
    </source>
</evidence>
<dbReference type="GO" id="GO:0016787">
    <property type="term" value="F:hydrolase activity"/>
    <property type="evidence" value="ECO:0007669"/>
    <property type="project" value="UniProtKB-KW"/>
</dbReference>
<reference evidence="3" key="1">
    <citation type="submission" date="2020-11" db="EMBL/GenBank/DDBJ databases">
        <title>Sequencing the genomes of 1000 actinobacteria strains.</title>
        <authorList>
            <person name="Klenk H.-P."/>
        </authorList>
    </citation>
    <scope>NUCLEOTIDE SEQUENCE</scope>
    <source>
        <strain evidence="3">DSM 45356</strain>
    </source>
</reference>
<dbReference type="RefSeq" id="WP_197003734.1">
    <property type="nucleotide sequence ID" value="NZ_BONS01000016.1"/>
</dbReference>
<feature type="domain" description="DUF1023" evidence="2">
    <location>
        <begin position="90"/>
        <end position="252"/>
    </location>
</feature>
<protein>
    <submittedName>
        <fullName evidence="3">Triacylglycerol esterase/lipase EstA (Alpha/beta hydrolase family)</fullName>
    </submittedName>
</protein>
<organism evidence="3 4">
    <name type="scientific">Longispora fulva</name>
    <dbReference type="NCBI Taxonomy" id="619741"/>
    <lineage>
        <taxon>Bacteria</taxon>
        <taxon>Bacillati</taxon>
        <taxon>Actinomycetota</taxon>
        <taxon>Actinomycetes</taxon>
        <taxon>Micromonosporales</taxon>
        <taxon>Micromonosporaceae</taxon>
        <taxon>Longispora</taxon>
    </lineage>
</organism>
<accession>A0A8J7KKJ5</accession>
<proteinExistence type="predicted"/>
<keyword evidence="4" id="KW-1185">Reference proteome</keyword>
<feature type="signal peptide" evidence="1">
    <location>
        <begin position="1"/>
        <end position="25"/>
    </location>
</feature>
<dbReference type="AlphaFoldDB" id="A0A8J7KKJ5"/>
<comment type="caution">
    <text evidence="3">The sequence shown here is derived from an EMBL/GenBank/DDBJ whole genome shotgun (WGS) entry which is preliminary data.</text>
</comment>
<dbReference type="InterPro" id="IPR010427">
    <property type="entry name" value="DUF1023"/>
</dbReference>
<dbReference type="EMBL" id="JADOUF010000001">
    <property type="protein sequence ID" value="MBG6136806.1"/>
    <property type="molecule type" value="Genomic_DNA"/>
</dbReference>
<sequence>MALRSLLAALVAASVAVPMAGAAQASAVPAPAPAAGTPLVASPAALAARYAASREALRTAGTVADDHGARARATALRSMAAPDRQFLFFDGRDGGRSAEVFGDLATADRIAVLVPGSDTSVDQYRRLWNGASALHQELGPRSAVVAWLGYRTPAMVSLAALTAGRATDAAPLLRRFVGEVAAARPDARISVLGHSYGSVVCALAAPDLPVADIVLYGSPGTGLTSAAALRTRATVWAGRAAADGISRVPHVRVRLPFVTLGFGTDPVSREFGARVFAAGDGGHSDYLRPGSAALRAIARIVSGGQDA</sequence>
<dbReference type="InterPro" id="IPR029058">
    <property type="entry name" value="AB_hydrolase_fold"/>
</dbReference>
<gene>
    <name evidence="3" type="ORF">IW245_003000</name>
</gene>
<dbReference type="Gene3D" id="3.40.50.1820">
    <property type="entry name" value="alpha/beta hydrolase"/>
    <property type="match status" value="1"/>
</dbReference>
<dbReference type="SUPFAM" id="SSF53474">
    <property type="entry name" value="alpha/beta-Hydrolases"/>
    <property type="match status" value="1"/>
</dbReference>
<evidence type="ECO:0000256" key="1">
    <source>
        <dbReference type="SAM" id="SignalP"/>
    </source>
</evidence>
<keyword evidence="1" id="KW-0732">Signal</keyword>
<evidence type="ECO:0000259" key="2">
    <source>
        <dbReference type="Pfam" id="PF06259"/>
    </source>
</evidence>
<dbReference type="Pfam" id="PF06259">
    <property type="entry name" value="Abhydrolase_8"/>
    <property type="match status" value="1"/>
</dbReference>
<keyword evidence="3" id="KW-0378">Hydrolase</keyword>
<name>A0A8J7KKJ5_9ACTN</name>
<evidence type="ECO:0000313" key="4">
    <source>
        <dbReference type="Proteomes" id="UP000622552"/>
    </source>
</evidence>
<feature type="chain" id="PRO_5035205009" evidence="1">
    <location>
        <begin position="26"/>
        <end position="307"/>
    </location>
</feature>